<dbReference type="RefSeq" id="WP_081203148.1">
    <property type="nucleotide sequence ID" value="NZ_FOCZ01000005.1"/>
</dbReference>
<evidence type="ECO:0000313" key="2">
    <source>
        <dbReference type="Proteomes" id="UP000192610"/>
    </source>
</evidence>
<dbReference type="EMBL" id="LVXG01000056">
    <property type="protein sequence ID" value="OQP42734.1"/>
    <property type="molecule type" value="Genomic_DNA"/>
</dbReference>
<dbReference type="STRING" id="354355.SAMN05660816_02916"/>
<dbReference type="NCBIfam" id="TIGR04183">
    <property type="entry name" value="Por_Secre_tail"/>
    <property type="match status" value="1"/>
</dbReference>
<reference evidence="2" key="1">
    <citation type="submission" date="2016-04" db="EMBL/GenBank/DDBJ databases">
        <authorList>
            <person name="Chen L."/>
            <person name="Zhuang W."/>
            <person name="Wang G."/>
        </authorList>
    </citation>
    <scope>NUCLEOTIDE SEQUENCE [LARGE SCALE GENOMIC DNA]</scope>
    <source>
        <strain evidence="2">17621</strain>
    </source>
</reference>
<evidence type="ECO:0008006" key="3">
    <source>
        <dbReference type="Google" id="ProtNLM"/>
    </source>
</evidence>
<organism evidence="1 2">
    <name type="scientific">Niastella yeongjuensis</name>
    <dbReference type="NCBI Taxonomy" id="354355"/>
    <lineage>
        <taxon>Bacteria</taxon>
        <taxon>Pseudomonadati</taxon>
        <taxon>Bacteroidota</taxon>
        <taxon>Chitinophagia</taxon>
        <taxon>Chitinophagales</taxon>
        <taxon>Chitinophagaceae</taxon>
        <taxon>Niastella</taxon>
    </lineage>
</organism>
<gene>
    <name evidence="1" type="ORF">A4H97_11245</name>
</gene>
<dbReference type="AlphaFoldDB" id="A0A1V9E9T0"/>
<accession>A0A1V9E9T0</accession>
<keyword evidence="2" id="KW-1185">Reference proteome</keyword>
<evidence type="ECO:0000313" key="1">
    <source>
        <dbReference type="EMBL" id="OQP42734.1"/>
    </source>
</evidence>
<comment type="caution">
    <text evidence="1">The sequence shown here is derived from an EMBL/GenBank/DDBJ whole genome shotgun (WGS) entry which is preliminary data.</text>
</comment>
<dbReference type="Proteomes" id="UP000192610">
    <property type="component" value="Unassembled WGS sequence"/>
</dbReference>
<proteinExistence type="predicted"/>
<protein>
    <recommendedName>
        <fullName evidence="3">Secretion system C-terminal sorting domain-containing protein</fullName>
    </recommendedName>
</protein>
<sequence>MRTRVLLLMVILLQAAALTTLAQPRYKLLMRTRIYCPYKSYRAVCEGNIYKAEAFYLNASSEPVAQKDILWDGKKGYNLQNIDPNCSANPKEFWDSIYFNVDTKLDYIHIYSVVYQSGRSGCSESGHSDKDWLFDGWYNSNGYFFSEYTTPSDVWGSNGQIWIYPEKIALDVPKKENYLPSTDRIHIDATIGYPAPVYNWQYNIGGAGWVNFPASTNTFGKTSIDICGYDLIGAAFDNVDPDANIAIRVSPVEYCFSEPKTFKPTIPSPHILSVTHVPNKCFGAKDGTISVQFDRPLKSGESLNIILSDNLNNQDTTVPGVTLDAANAYTFPAQFGPGNFKIELIGKYKGVPCYSTGPRHTDTTSFPGPAAVSFTNNGRNVFCYAGADGTIQLNANGGVGNYSAGYKQAQDETYTWSAFGSPTGHTITGLDSGVYQLRIKDGNDCIMKDGAGNEIVQTVTISQPAEPVQVDYRQKTNPLAFGSTDGNALAIIIGGTPLNGNSYDITWTDSTTGSVLSTVTNSTNPFTTTLQQIGDGGYIVTARDANYANASGANAAGCIVADTFHLQQPPPLVVDVSEHHYVSCKNGGDGELYAKAQGGIEIPSKRYIYQWYRNDNGGWTSIAQTDSFAVKLTAGTYKVKITDKNNISLESIPYVLGEPTLLTLGLTSTQVVCSGGNDGTATAVIGGGTYPYSIAWSNGATTENITGLTTGNYLAYVKDDRGCQTQQQVKVTTPNPITVNNPVVIQPVCTGYCNGAISYTVSGGTAPYSYQWSNGSAAQTLSALCAGSYSVKIIDAKGCSEKQTFNLQDPLPLTVALGPDRTLCAGQAWMANATIADANAIYSWSGTNGFTAATASVSLSETGKYNVQVTDSKGCQGSGSISISRSDATVAADFVASTQAFKGEKVTFVNISQPWPETTEWLVPAGNITVTRRTDSLIEIQFNEAGTYQVGMRSGVGSCTKEYSNAITIVEGQSFDNPSSAATDPFVIEFSVTPNPSKGQFTVSVGLQETADASLRLINLQSGAVVNQQRKSGSNKYTVPYNINVVSGVYALVLETAKDTRILRVLIL</sequence>
<dbReference type="InterPro" id="IPR026444">
    <property type="entry name" value="Secre_tail"/>
</dbReference>
<dbReference type="InterPro" id="IPR025667">
    <property type="entry name" value="SprB_repeat"/>
</dbReference>
<dbReference type="OrthoDB" id="9760282at2"/>
<dbReference type="Pfam" id="PF13573">
    <property type="entry name" value="SprB"/>
    <property type="match status" value="3"/>
</dbReference>
<dbReference type="Gene3D" id="2.60.40.740">
    <property type="match status" value="2"/>
</dbReference>
<name>A0A1V9E9T0_9BACT</name>